<proteinExistence type="predicted"/>
<dbReference type="WBParaSite" id="BXY_0240600.1">
    <property type="protein sequence ID" value="BXY_0240600.1"/>
    <property type="gene ID" value="BXY_0240600"/>
</dbReference>
<dbReference type="Gene3D" id="1.10.10.1450">
    <property type="match status" value="1"/>
</dbReference>
<reference evidence="6" key="1">
    <citation type="submission" date="2016-11" db="UniProtKB">
        <authorList>
            <consortium name="WormBaseParasite"/>
        </authorList>
    </citation>
    <scope>IDENTIFICATION</scope>
</reference>
<dbReference type="GO" id="GO:0003697">
    <property type="term" value="F:single-stranded DNA binding"/>
    <property type="evidence" value="ECO:0007669"/>
    <property type="project" value="TreeGrafter"/>
</dbReference>
<dbReference type="OrthoDB" id="6137736at2759"/>
<evidence type="ECO:0000313" key="5">
    <source>
        <dbReference type="Proteomes" id="UP000659654"/>
    </source>
</evidence>
<dbReference type="Pfam" id="PF17906">
    <property type="entry name" value="HTH_48"/>
    <property type="match status" value="1"/>
</dbReference>
<dbReference type="InterPro" id="IPR036388">
    <property type="entry name" value="WH-like_DNA-bd_sf"/>
</dbReference>
<dbReference type="EMBL" id="CAJFDI010000005">
    <property type="protein sequence ID" value="CAD5232241.1"/>
    <property type="molecule type" value="Genomic_DNA"/>
</dbReference>
<reference evidence="3" key="2">
    <citation type="submission" date="2020-08" db="EMBL/GenBank/DDBJ databases">
        <authorList>
            <person name="Kikuchi T."/>
        </authorList>
    </citation>
    <scope>NUCLEOTIDE SEQUENCE</scope>
    <source>
        <strain evidence="2">Ka4C1</strain>
    </source>
</reference>
<keyword evidence="5" id="KW-1185">Reference proteome</keyword>
<dbReference type="Gene3D" id="1.10.10.10">
    <property type="entry name" value="Winged helix-like DNA-binding domain superfamily/Winged helix DNA-binding domain"/>
    <property type="match status" value="1"/>
</dbReference>
<dbReference type="InterPro" id="IPR052709">
    <property type="entry name" value="Transposase-MT_Hybrid"/>
</dbReference>
<protein>
    <submittedName>
        <fullName evidence="2">(pine wood nematode) hypothetical protein</fullName>
    </submittedName>
    <submittedName>
        <fullName evidence="6">HTH_48 domain-containing protein</fullName>
    </submittedName>
</protein>
<evidence type="ECO:0000313" key="3">
    <source>
        <dbReference type="EMBL" id="CAG9124348.1"/>
    </source>
</evidence>
<dbReference type="GO" id="GO:0003690">
    <property type="term" value="F:double-stranded DNA binding"/>
    <property type="evidence" value="ECO:0007669"/>
    <property type="project" value="TreeGrafter"/>
</dbReference>
<dbReference type="Proteomes" id="UP000582659">
    <property type="component" value="Unassembled WGS sequence"/>
</dbReference>
<gene>
    <name evidence="2" type="ORF">BXYJ_LOCUS12332</name>
</gene>
<accession>A0A1I7RNW7</accession>
<feature type="domain" description="Mos1 transposase HTH" evidence="1">
    <location>
        <begin position="10"/>
        <end position="56"/>
    </location>
</feature>
<evidence type="ECO:0000313" key="6">
    <source>
        <dbReference type="WBParaSite" id="BXY_0240600.1"/>
    </source>
</evidence>
<dbReference type="GO" id="GO:0044774">
    <property type="term" value="P:mitotic DNA integrity checkpoint signaling"/>
    <property type="evidence" value="ECO:0007669"/>
    <property type="project" value="TreeGrafter"/>
</dbReference>
<dbReference type="GO" id="GO:0042800">
    <property type="term" value="F:histone H3K4 methyltransferase activity"/>
    <property type="evidence" value="ECO:0007669"/>
    <property type="project" value="TreeGrafter"/>
</dbReference>
<dbReference type="GO" id="GO:0031297">
    <property type="term" value="P:replication fork processing"/>
    <property type="evidence" value="ECO:0007669"/>
    <property type="project" value="TreeGrafter"/>
</dbReference>
<dbReference type="EMBL" id="CAJFCV020000005">
    <property type="protein sequence ID" value="CAG9124348.1"/>
    <property type="molecule type" value="Genomic_DNA"/>
</dbReference>
<dbReference type="PANTHER" id="PTHR46060">
    <property type="entry name" value="MARINER MOS1 TRANSPOSASE-LIKE PROTEIN"/>
    <property type="match status" value="1"/>
</dbReference>
<dbReference type="GO" id="GO:0035861">
    <property type="term" value="C:site of double-strand break"/>
    <property type="evidence" value="ECO:0007669"/>
    <property type="project" value="TreeGrafter"/>
</dbReference>
<dbReference type="Proteomes" id="UP000659654">
    <property type="component" value="Unassembled WGS sequence"/>
</dbReference>
<dbReference type="GO" id="GO:0044547">
    <property type="term" value="F:DNA topoisomerase binding"/>
    <property type="evidence" value="ECO:0007669"/>
    <property type="project" value="TreeGrafter"/>
</dbReference>
<dbReference type="SMR" id="A0A1I7RNW7"/>
<dbReference type="AlphaFoldDB" id="A0A1I7RNW7"/>
<evidence type="ECO:0000313" key="2">
    <source>
        <dbReference type="EMBL" id="CAD5232241.1"/>
    </source>
</evidence>
<dbReference type="InterPro" id="IPR041426">
    <property type="entry name" value="Mos1_HTH"/>
</dbReference>
<dbReference type="GO" id="GO:0015074">
    <property type="term" value="P:DNA integration"/>
    <property type="evidence" value="ECO:0007669"/>
    <property type="project" value="TreeGrafter"/>
</dbReference>
<dbReference type="GO" id="GO:0000729">
    <property type="term" value="P:DNA double-strand break processing"/>
    <property type="evidence" value="ECO:0007669"/>
    <property type="project" value="TreeGrafter"/>
</dbReference>
<dbReference type="PANTHER" id="PTHR46060:SF2">
    <property type="entry name" value="HISTONE-LYSINE N-METHYLTRANSFERASE SETMAR"/>
    <property type="match status" value="1"/>
</dbReference>
<sequence>MDYPGGKNLHLRHLLFFAFHRGQKAAEAAREICSVYGGVIGRSAVHRWFAKFKKGDFELDDAPRSGRPTEFDEEHLIALLKEDARQTTRELAQRMGCGTTTVSNHLQSMGFIQKLGAWVPHEQNQKRSYGK</sequence>
<dbReference type="GO" id="GO:0046975">
    <property type="term" value="F:histone H3K36 methyltransferase activity"/>
    <property type="evidence" value="ECO:0007669"/>
    <property type="project" value="TreeGrafter"/>
</dbReference>
<name>A0A1I7RNW7_BURXY</name>
<dbReference type="GO" id="GO:0005634">
    <property type="term" value="C:nucleus"/>
    <property type="evidence" value="ECO:0007669"/>
    <property type="project" value="TreeGrafter"/>
</dbReference>
<dbReference type="GO" id="GO:0000793">
    <property type="term" value="C:condensed chromosome"/>
    <property type="evidence" value="ECO:0007669"/>
    <property type="project" value="TreeGrafter"/>
</dbReference>
<dbReference type="Proteomes" id="UP000095284">
    <property type="component" value="Unplaced"/>
</dbReference>
<organism evidence="4 6">
    <name type="scientific">Bursaphelenchus xylophilus</name>
    <name type="common">Pinewood nematode worm</name>
    <name type="synonym">Aphelenchoides xylophilus</name>
    <dbReference type="NCBI Taxonomy" id="6326"/>
    <lineage>
        <taxon>Eukaryota</taxon>
        <taxon>Metazoa</taxon>
        <taxon>Ecdysozoa</taxon>
        <taxon>Nematoda</taxon>
        <taxon>Chromadorea</taxon>
        <taxon>Rhabditida</taxon>
        <taxon>Tylenchina</taxon>
        <taxon>Tylenchomorpha</taxon>
        <taxon>Aphelenchoidea</taxon>
        <taxon>Aphelenchoididae</taxon>
        <taxon>Bursaphelenchus</taxon>
    </lineage>
</organism>
<dbReference type="GO" id="GO:0006303">
    <property type="term" value="P:double-strand break repair via nonhomologous end joining"/>
    <property type="evidence" value="ECO:0007669"/>
    <property type="project" value="TreeGrafter"/>
</dbReference>
<evidence type="ECO:0000259" key="1">
    <source>
        <dbReference type="Pfam" id="PF17906"/>
    </source>
</evidence>
<dbReference type="GO" id="GO:0000014">
    <property type="term" value="F:single-stranded DNA endodeoxyribonuclease activity"/>
    <property type="evidence" value="ECO:0007669"/>
    <property type="project" value="TreeGrafter"/>
</dbReference>
<evidence type="ECO:0000313" key="4">
    <source>
        <dbReference type="Proteomes" id="UP000095284"/>
    </source>
</evidence>